<comment type="caution">
    <text evidence="1">The sequence shown here is derived from an EMBL/GenBank/DDBJ whole genome shotgun (WGS) entry which is preliminary data.</text>
</comment>
<dbReference type="EMBL" id="VSZQ01000002">
    <property type="protein sequence ID" value="TYR66479.1"/>
    <property type="molecule type" value="Genomic_DNA"/>
</dbReference>
<dbReference type="AlphaFoldDB" id="A0A5D4JPT7"/>
<organism evidence="1 2">
    <name type="scientific">Streptomyces parvus</name>
    <dbReference type="NCBI Taxonomy" id="66428"/>
    <lineage>
        <taxon>Bacteria</taxon>
        <taxon>Bacillati</taxon>
        <taxon>Actinomycetota</taxon>
        <taxon>Actinomycetes</taxon>
        <taxon>Kitasatosporales</taxon>
        <taxon>Streptomycetaceae</taxon>
        <taxon>Streptomyces</taxon>
    </lineage>
</organism>
<proteinExistence type="predicted"/>
<sequence>MTVIVSDPGFHEPGGDDHCSAFGYFCRAHDRPYRHESCGDGPHLLVLDCREHGPENMWPQPRMLLFPEGFDPPLSDAQPAWARAEGGAVPG</sequence>
<name>A0A5D4JPT7_9ACTN</name>
<accession>A0A5D4JPT7</accession>
<evidence type="ECO:0000313" key="2">
    <source>
        <dbReference type="Proteomes" id="UP000323242"/>
    </source>
</evidence>
<reference evidence="1 2" key="1">
    <citation type="submission" date="2019-08" db="EMBL/GenBank/DDBJ databases">
        <title>Draft genome for granaticin producer strain Streptomyces parvus C05.</title>
        <authorList>
            <person name="Gonzalez-Pimentel J.L."/>
        </authorList>
    </citation>
    <scope>NUCLEOTIDE SEQUENCE [LARGE SCALE GENOMIC DNA]</scope>
    <source>
        <strain evidence="1 2">C05</strain>
    </source>
</reference>
<evidence type="ECO:0000313" key="1">
    <source>
        <dbReference type="EMBL" id="TYR66479.1"/>
    </source>
</evidence>
<protein>
    <submittedName>
        <fullName evidence="1">Uncharacterized protein</fullName>
    </submittedName>
</protein>
<gene>
    <name evidence="1" type="ORF">FY004_00730</name>
</gene>
<dbReference type="Proteomes" id="UP000323242">
    <property type="component" value="Unassembled WGS sequence"/>
</dbReference>
<dbReference type="RefSeq" id="WP_148901181.1">
    <property type="nucleotide sequence ID" value="NZ_VSZQ01000002.1"/>
</dbReference>
<keyword evidence="2" id="KW-1185">Reference proteome</keyword>